<evidence type="ECO:0000313" key="3">
    <source>
        <dbReference type="EMBL" id="OAQ23911.1"/>
    </source>
</evidence>
<dbReference type="Proteomes" id="UP000078512">
    <property type="component" value="Unassembled WGS sequence"/>
</dbReference>
<keyword evidence="2" id="KW-0812">Transmembrane</keyword>
<name>A0A197JHC9_9FUNG</name>
<feature type="compositionally biased region" description="Polar residues" evidence="1">
    <location>
        <begin position="105"/>
        <end position="122"/>
    </location>
</feature>
<evidence type="ECO:0000256" key="2">
    <source>
        <dbReference type="SAM" id="Phobius"/>
    </source>
</evidence>
<reference evidence="3 4" key="1">
    <citation type="submission" date="2016-05" db="EMBL/GenBank/DDBJ databases">
        <title>Genome sequencing reveals origins of a unique bacterial endosymbiosis in the earliest lineages of terrestrial Fungi.</title>
        <authorList>
            <consortium name="DOE Joint Genome Institute"/>
            <person name="Uehling J."/>
            <person name="Gryganskyi A."/>
            <person name="Hameed K."/>
            <person name="Tschaplinski T."/>
            <person name="Misztal P."/>
            <person name="Wu S."/>
            <person name="Desiro A."/>
            <person name="Vande Pol N."/>
            <person name="Du Z.-Y."/>
            <person name="Zienkiewicz A."/>
            <person name="Zienkiewicz K."/>
            <person name="Morin E."/>
            <person name="Tisserant E."/>
            <person name="Splivallo R."/>
            <person name="Hainaut M."/>
            <person name="Henrissat B."/>
            <person name="Ohm R."/>
            <person name="Kuo A."/>
            <person name="Yan J."/>
            <person name="Lipzen A."/>
            <person name="Nolan M."/>
            <person name="Labutti K."/>
            <person name="Barry K."/>
            <person name="Goldstein A."/>
            <person name="Labbe J."/>
            <person name="Schadt C."/>
            <person name="Tuskan G."/>
            <person name="Grigoriev I."/>
            <person name="Martin F."/>
            <person name="Vilgalys R."/>
            <person name="Bonito G."/>
        </authorList>
    </citation>
    <scope>NUCLEOTIDE SEQUENCE [LARGE SCALE GENOMIC DNA]</scope>
    <source>
        <strain evidence="3 4">AG-77</strain>
    </source>
</reference>
<keyword evidence="2" id="KW-1133">Transmembrane helix</keyword>
<gene>
    <name evidence="3" type="ORF">K457DRAFT_875224</name>
</gene>
<organism evidence="3 4">
    <name type="scientific">Linnemannia elongata AG-77</name>
    <dbReference type="NCBI Taxonomy" id="1314771"/>
    <lineage>
        <taxon>Eukaryota</taxon>
        <taxon>Fungi</taxon>
        <taxon>Fungi incertae sedis</taxon>
        <taxon>Mucoromycota</taxon>
        <taxon>Mortierellomycotina</taxon>
        <taxon>Mortierellomycetes</taxon>
        <taxon>Mortierellales</taxon>
        <taxon>Mortierellaceae</taxon>
        <taxon>Linnemannia</taxon>
    </lineage>
</organism>
<accession>A0A197JHC9</accession>
<feature type="compositionally biased region" description="Pro residues" evidence="1">
    <location>
        <begin position="92"/>
        <end position="101"/>
    </location>
</feature>
<keyword evidence="4" id="KW-1185">Reference proteome</keyword>
<protein>
    <submittedName>
        <fullName evidence="3">Uncharacterized protein</fullName>
    </submittedName>
</protein>
<dbReference type="AlphaFoldDB" id="A0A197JHC9"/>
<proteinExistence type="predicted"/>
<evidence type="ECO:0000313" key="4">
    <source>
        <dbReference type="Proteomes" id="UP000078512"/>
    </source>
</evidence>
<feature type="region of interest" description="Disordered" evidence="1">
    <location>
        <begin position="83"/>
        <end position="122"/>
    </location>
</feature>
<keyword evidence="2" id="KW-0472">Membrane</keyword>
<dbReference type="EMBL" id="KV442105">
    <property type="protein sequence ID" value="OAQ23911.1"/>
    <property type="molecule type" value="Genomic_DNA"/>
</dbReference>
<sequence length="122" mass="14288">MMSSPCSFCFVSPFVHPLRPPRRLRLFPGRIKKSIKTSQFRVLVRISFFFFSFFYFFLPLHTHTTPPHHISFPFSAHTHTHHPYSPFTQTPIYPPPPPTRPPLKSKSQPTSTITYNPPITFF</sequence>
<evidence type="ECO:0000256" key="1">
    <source>
        <dbReference type="SAM" id="MobiDB-lite"/>
    </source>
</evidence>
<feature type="transmembrane region" description="Helical" evidence="2">
    <location>
        <begin position="40"/>
        <end position="58"/>
    </location>
</feature>